<sequence>MRNGKLLALIAALALAVTACSSGGNNGEAGGSQEPSATASGSAPPASESSAPPSSSETKEFVFNNGDWPKPQDKRLAQFEQWKAKFESENPGVTMKTENFSYDTNTFLPKAESGQLPNLFGTWFTEPQKIINAGYAADITEYMAKYGFEQALNPAMLDLVKKDGKIYGIPSNGYYMGIWYNVNLFKQAGLLDEKGIPKYPRTYEELAETAKIIKDKTGKAGFFFPTKNNQGGWEFMSIAWSYGAEFEKLENGKWKAVFNSPEAVEALQYLKDLKWKYDVLTDNVLVEVNDMFRMFGTDQVAMAFGGTDWMNTPINDYKMSKDNLSVSAVPAGPKGRVALSGGNLFMFSANSTPEQIDAGFKWLKIKGVSPDVNPESLKGLEETLASDQKLNRIVGPHGMQAWVNKERVDAENAIREKYKNVDLALWDDYMKNEGVTIRPEEPVNAQELYKTLDAVVQAVLTDKNADPKALLDKAAADFQRDYLDKAKG</sequence>
<keyword evidence="4" id="KW-1185">Reference proteome</keyword>
<evidence type="ECO:0000313" key="3">
    <source>
        <dbReference type="EMBL" id="MBB6690986.1"/>
    </source>
</evidence>
<dbReference type="EMBL" id="JACJVR010000019">
    <property type="protein sequence ID" value="MBB6690986.1"/>
    <property type="molecule type" value="Genomic_DNA"/>
</dbReference>
<feature type="compositionally biased region" description="Low complexity" evidence="1">
    <location>
        <begin position="31"/>
        <end position="56"/>
    </location>
</feature>
<dbReference type="RefSeq" id="WP_185134972.1">
    <property type="nucleotide sequence ID" value="NZ_JACJVR010000019.1"/>
</dbReference>
<dbReference type="PANTHER" id="PTHR43649">
    <property type="entry name" value="ARABINOSE-BINDING PROTEIN-RELATED"/>
    <property type="match status" value="1"/>
</dbReference>
<dbReference type="SUPFAM" id="SSF53850">
    <property type="entry name" value="Periplasmic binding protein-like II"/>
    <property type="match status" value="1"/>
</dbReference>
<dbReference type="Gene3D" id="3.40.190.10">
    <property type="entry name" value="Periplasmic binding protein-like II"/>
    <property type="match status" value="1"/>
</dbReference>
<reference evidence="3 4" key="1">
    <citation type="submission" date="2020-08" db="EMBL/GenBank/DDBJ databases">
        <title>Cohnella phylogeny.</title>
        <authorList>
            <person name="Dunlap C."/>
        </authorList>
    </citation>
    <scope>NUCLEOTIDE SEQUENCE [LARGE SCALE GENOMIC DNA]</scope>
    <source>
        <strain evidence="3 4">DSM 25239</strain>
    </source>
</reference>
<evidence type="ECO:0000313" key="4">
    <source>
        <dbReference type="Proteomes" id="UP000553776"/>
    </source>
</evidence>
<protein>
    <submittedName>
        <fullName evidence="3">ABC transporter substrate-binding protein</fullName>
    </submittedName>
</protein>
<feature type="signal peptide" evidence="2">
    <location>
        <begin position="1"/>
        <end position="21"/>
    </location>
</feature>
<dbReference type="PANTHER" id="PTHR43649:SF16">
    <property type="entry name" value="SUGAR-BINDING LIPOPROTEIN"/>
    <property type="match status" value="1"/>
</dbReference>
<gene>
    <name evidence="3" type="ORF">H7B90_06160</name>
</gene>
<dbReference type="AlphaFoldDB" id="A0A841TRR2"/>
<dbReference type="Proteomes" id="UP000553776">
    <property type="component" value="Unassembled WGS sequence"/>
</dbReference>
<dbReference type="PROSITE" id="PS51257">
    <property type="entry name" value="PROKAR_LIPOPROTEIN"/>
    <property type="match status" value="1"/>
</dbReference>
<comment type="caution">
    <text evidence="3">The sequence shown here is derived from an EMBL/GenBank/DDBJ whole genome shotgun (WGS) entry which is preliminary data.</text>
</comment>
<proteinExistence type="predicted"/>
<accession>A0A841TRR2</accession>
<keyword evidence="2" id="KW-0732">Signal</keyword>
<feature type="region of interest" description="Disordered" evidence="1">
    <location>
        <begin position="21"/>
        <end position="70"/>
    </location>
</feature>
<evidence type="ECO:0000256" key="1">
    <source>
        <dbReference type="SAM" id="MobiDB-lite"/>
    </source>
</evidence>
<dbReference type="InterPro" id="IPR050490">
    <property type="entry name" value="Bact_solute-bd_prot1"/>
</dbReference>
<name>A0A841TRR2_9BACL</name>
<evidence type="ECO:0000256" key="2">
    <source>
        <dbReference type="SAM" id="SignalP"/>
    </source>
</evidence>
<organism evidence="3 4">
    <name type="scientific">Cohnella xylanilytica</name>
    <dbReference type="NCBI Taxonomy" id="557555"/>
    <lineage>
        <taxon>Bacteria</taxon>
        <taxon>Bacillati</taxon>
        <taxon>Bacillota</taxon>
        <taxon>Bacilli</taxon>
        <taxon>Bacillales</taxon>
        <taxon>Paenibacillaceae</taxon>
        <taxon>Cohnella</taxon>
    </lineage>
</organism>
<feature type="chain" id="PRO_5039281965" evidence="2">
    <location>
        <begin position="22"/>
        <end position="488"/>
    </location>
</feature>